<reference evidence="8" key="1">
    <citation type="submission" date="2023-07" db="EMBL/GenBank/DDBJ databases">
        <title>A chromosome-level genome assembly of Lolium multiflorum.</title>
        <authorList>
            <person name="Chen Y."/>
            <person name="Copetti D."/>
            <person name="Kolliker R."/>
            <person name="Studer B."/>
        </authorList>
    </citation>
    <scope>NUCLEOTIDE SEQUENCE</scope>
    <source>
        <strain evidence="8">02402/16</strain>
        <tissue evidence="8">Leaf</tissue>
    </source>
</reference>
<dbReference type="InterPro" id="IPR002023">
    <property type="entry name" value="NuoE-like"/>
</dbReference>
<dbReference type="GO" id="GO:0003954">
    <property type="term" value="F:NADH dehydrogenase activity"/>
    <property type="evidence" value="ECO:0007669"/>
    <property type="project" value="TreeGrafter"/>
</dbReference>
<dbReference type="InterPro" id="IPR041921">
    <property type="entry name" value="NuoE_N"/>
</dbReference>
<dbReference type="Gene3D" id="1.10.10.1590">
    <property type="entry name" value="NADH-quinone oxidoreductase subunit E"/>
    <property type="match status" value="1"/>
</dbReference>
<dbReference type="SUPFAM" id="SSF52833">
    <property type="entry name" value="Thioredoxin-like"/>
    <property type="match status" value="1"/>
</dbReference>
<evidence type="ECO:0000256" key="1">
    <source>
        <dbReference type="ARBA" id="ARBA00010643"/>
    </source>
</evidence>
<feature type="region of interest" description="Disordered" evidence="7">
    <location>
        <begin position="302"/>
        <end position="341"/>
    </location>
</feature>
<evidence type="ECO:0000256" key="6">
    <source>
        <dbReference type="ARBA" id="ARBA00034078"/>
    </source>
</evidence>
<dbReference type="InterPro" id="IPR042128">
    <property type="entry name" value="NuoE_dom"/>
</dbReference>
<evidence type="ECO:0000313" key="9">
    <source>
        <dbReference type="Proteomes" id="UP001231189"/>
    </source>
</evidence>
<dbReference type="CDD" id="cd03064">
    <property type="entry name" value="TRX_Fd_NuoE"/>
    <property type="match status" value="1"/>
</dbReference>
<protein>
    <recommendedName>
        <fullName evidence="10">NADH dehydrogenase [ubiquinone] flavoprotein 2, mitochondrial</fullName>
    </recommendedName>
</protein>
<sequence length="341" mass="37125">MVREFEQRPAAPNALEAYWAGPRYEGPAGRFCHFITEQEGVSFSCLAGSHTSDHTPIPPPPATSPATMAARLAARRLLGLASASASQSAARRIAPSTISSPAAAAATGYFSRTFSSALNYHIDSPENSPDMPWEFTKTNMEKVKEILSHYPSNYKQSGIIPMLDLAQQQHGGWVPVAAMNAIAKIVEVAPIRVYEVATFYSMFNRTKVGKYHLLVCGTTPCMIRGSRDIEEALLEHLGVKRNEVTSDGLFSVGEMECMGCCVNAPMIAVADYSKGSDGYSYNYYEDLTPKRVVELVEMLRRGETPPRGTQNPERKNCGPAGGNLTLQGEPKPPPCRDLDAC</sequence>
<dbReference type="PROSITE" id="PS01099">
    <property type="entry name" value="COMPLEX1_24K"/>
    <property type="match status" value="1"/>
</dbReference>
<dbReference type="FunFam" id="3.40.30.10:FF:000097">
    <property type="entry name" value="NADH dehydrogenase [ubiquinone] flavoprotein 2"/>
    <property type="match status" value="1"/>
</dbReference>
<keyword evidence="5" id="KW-0411">Iron-sulfur</keyword>
<comment type="cofactor">
    <cofactor evidence="6">
        <name>[2Fe-2S] cluster</name>
        <dbReference type="ChEBI" id="CHEBI:190135"/>
    </cofactor>
</comment>
<keyword evidence="3" id="KW-0479">Metal-binding</keyword>
<dbReference type="GO" id="GO:0046872">
    <property type="term" value="F:metal ion binding"/>
    <property type="evidence" value="ECO:0007669"/>
    <property type="project" value="UniProtKB-KW"/>
</dbReference>
<dbReference type="PANTHER" id="PTHR10371">
    <property type="entry name" value="NADH DEHYDROGENASE UBIQUINONE FLAVOPROTEIN 2, MITOCHONDRIAL"/>
    <property type="match status" value="1"/>
</dbReference>
<dbReference type="NCBIfam" id="TIGR01958">
    <property type="entry name" value="nuoE_fam"/>
    <property type="match status" value="1"/>
</dbReference>
<comment type="similarity">
    <text evidence="1">Belongs to the complex I 24 kDa subunit family.</text>
</comment>
<dbReference type="Pfam" id="PF01257">
    <property type="entry name" value="2Fe-2S_thioredx"/>
    <property type="match status" value="1"/>
</dbReference>
<organism evidence="8 9">
    <name type="scientific">Lolium multiflorum</name>
    <name type="common">Italian ryegrass</name>
    <name type="synonym">Lolium perenne subsp. multiflorum</name>
    <dbReference type="NCBI Taxonomy" id="4521"/>
    <lineage>
        <taxon>Eukaryota</taxon>
        <taxon>Viridiplantae</taxon>
        <taxon>Streptophyta</taxon>
        <taxon>Embryophyta</taxon>
        <taxon>Tracheophyta</taxon>
        <taxon>Spermatophyta</taxon>
        <taxon>Magnoliopsida</taxon>
        <taxon>Liliopsida</taxon>
        <taxon>Poales</taxon>
        <taxon>Poaceae</taxon>
        <taxon>BOP clade</taxon>
        <taxon>Pooideae</taxon>
        <taxon>Poodae</taxon>
        <taxon>Poeae</taxon>
        <taxon>Poeae Chloroplast Group 2 (Poeae type)</taxon>
        <taxon>Loliodinae</taxon>
        <taxon>Loliinae</taxon>
        <taxon>Lolium</taxon>
    </lineage>
</organism>
<keyword evidence="9" id="KW-1185">Reference proteome</keyword>
<gene>
    <name evidence="8" type="ORF">QYE76_014846</name>
</gene>
<dbReference type="GO" id="GO:0006120">
    <property type="term" value="P:mitochondrial electron transport, NADH to ubiquinone"/>
    <property type="evidence" value="ECO:0007669"/>
    <property type="project" value="TreeGrafter"/>
</dbReference>
<keyword evidence="4" id="KW-0408">Iron</keyword>
<evidence type="ECO:0000256" key="3">
    <source>
        <dbReference type="ARBA" id="ARBA00022723"/>
    </source>
</evidence>
<evidence type="ECO:0000256" key="5">
    <source>
        <dbReference type="ARBA" id="ARBA00023014"/>
    </source>
</evidence>
<name>A0AAD8X928_LOLMU</name>
<proteinExistence type="inferred from homology"/>
<evidence type="ECO:0000256" key="2">
    <source>
        <dbReference type="ARBA" id="ARBA00022714"/>
    </source>
</evidence>
<dbReference type="FunFam" id="1.10.10.1590:FF:000001">
    <property type="entry name" value="NADH-quinone oxidoreductase subunit E"/>
    <property type="match status" value="1"/>
</dbReference>
<evidence type="ECO:0000313" key="8">
    <source>
        <dbReference type="EMBL" id="KAK1698149.1"/>
    </source>
</evidence>
<accession>A0AAD8X928</accession>
<evidence type="ECO:0000256" key="4">
    <source>
        <dbReference type="ARBA" id="ARBA00023004"/>
    </source>
</evidence>
<evidence type="ECO:0008006" key="10">
    <source>
        <dbReference type="Google" id="ProtNLM"/>
    </source>
</evidence>
<dbReference type="Proteomes" id="UP001231189">
    <property type="component" value="Unassembled WGS sequence"/>
</dbReference>
<evidence type="ECO:0000256" key="7">
    <source>
        <dbReference type="SAM" id="MobiDB-lite"/>
    </source>
</evidence>
<comment type="caution">
    <text evidence="8">The sequence shown here is derived from an EMBL/GenBank/DDBJ whole genome shotgun (WGS) entry which is preliminary data.</text>
</comment>
<dbReference type="PANTHER" id="PTHR10371:SF3">
    <property type="entry name" value="NADH DEHYDROGENASE [UBIQUINONE] FLAVOPROTEIN 2, MITOCHONDRIAL"/>
    <property type="match status" value="1"/>
</dbReference>
<dbReference type="Gene3D" id="3.40.30.10">
    <property type="entry name" value="Glutaredoxin"/>
    <property type="match status" value="1"/>
</dbReference>
<dbReference type="EMBL" id="JAUUTY010000001">
    <property type="protein sequence ID" value="KAK1698149.1"/>
    <property type="molecule type" value="Genomic_DNA"/>
</dbReference>
<dbReference type="AlphaFoldDB" id="A0AAD8X928"/>
<dbReference type="InterPro" id="IPR036249">
    <property type="entry name" value="Thioredoxin-like_sf"/>
</dbReference>
<dbReference type="GO" id="GO:0005739">
    <property type="term" value="C:mitochondrion"/>
    <property type="evidence" value="ECO:0007669"/>
    <property type="project" value="GOC"/>
</dbReference>
<dbReference type="GO" id="GO:0051537">
    <property type="term" value="F:2 iron, 2 sulfur cluster binding"/>
    <property type="evidence" value="ECO:0007669"/>
    <property type="project" value="UniProtKB-KW"/>
</dbReference>
<keyword evidence="2" id="KW-0001">2Fe-2S</keyword>